<dbReference type="EMBL" id="JACCJC010000003">
    <property type="protein sequence ID" value="KAF6240446.1"/>
    <property type="molecule type" value="Genomic_DNA"/>
</dbReference>
<dbReference type="Proteomes" id="UP000578531">
    <property type="component" value="Unassembled WGS sequence"/>
</dbReference>
<feature type="chain" id="PRO_5034801606" description="WSC domain-containing protein" evidence="2">
    <location>
        <begin position="22"/>
        <end position="555"/>
    </location>
</feature>
<protein>
    <recommendedName>
        <fullName evidence="3">WSC domain-containing protein</fullName>
    </recommendedName>
</protein>
<feature type="signal peptide" evidence="2">
    <location>
        <begin position="1"/>
        <end position="21"/>
    </location>
</feature>
<dbReference type="OrthoDB" id="74764at2759"/>
<keyword evidence="2" id="KW-0732">Signal</keyword>
<evidence type="ECO:0000259" key="3">
    <source>
        <dbReference type="PROSITE" id="PS51212"/>
    </source>
</evidence>
<evidence type="ECO:0000313" key="5">
    <source>
        <dbReference type="Proteomes" id="UP000578531"/>
    </source>
</evidence>
<name>A0A8H6G4V7_9LECA</name>
<accession>A0A8H6G4V7</accession>
<organism evidence="4 5">
    <name type="scientific">Letharia columbiana</name>
    <dbReference type="NCBI Taxonomy" id="112416"/>
    <lineage>
        <taxon>Eukaryota</taxon>
        <taxon>Fungi</taxon>
        <taxon>Dikarya</taxon>
        <taxon>Ascomycota</taxon>
        <taxon>Pezizomycotina</taxon>
        <taxon>Lecanoromycetes</taxon>
        <taxon>OSLEUM clade</taxon>
        <taxon>Lecanoromycetidae</taxon>
        <taxon>Lecanorales</taxon>
        <taxon>Lecanorineae</taxon>
        <taxon>Parmeliaceae</taxon>
        <taxon>Letharia</taxon>
    </lineage>
</organism>
<dbReference type="Pfam" id="PF01822">
    <property type="entry name" value="WSC"/>
    <property type="match status" value="1"/>
</dbReference>
<dbReference type="GeneID" id="59282790"/>
<dbReference type="PROSITE" id="PS51212">
    <property type="entry name" value="WSC"/>
    <property type="match status" value="1"/>
</dbReference>
<dbReference type="RefSeq" id="XP_037169705.1">
    <property type="nucleotide sequence ID" value="XM_037303058.1"/>
</dbReference>
<gene>
    <name evidence="4" type="ORF">HO173_001114</name>
</gene>
<evidence type="ECO:0000313" key="4">
    <source>
        <dbReference type="EMBL" id="KAF6240446.1"/>
    </source>
</evidence>
<dbReference type="AlphaFoldDB" id="A0A8H6G4V7"/>
<dbReference type="Pfam" id="PF09362">
    <property type="entry name" value="DUF1996"/>
    <property type="match status" value="1"/>
</dbReference>
<sequence length="555" mass="59656">MRLSTIGQMAFLLVHSPLVHSRLGPTICTPAPGSTVTPAFVKQVIVGLAPLMYARVDPIVSPNKASAHVHLGMGGSNWNASMEADTALDSSCTSTQAKADNSVYWTPRLSFRSPQNGSYISVPATQEKVYYSSSMPTSDKIVAFPPGFQMLIGDPFKRSQPDATPLEGGGIYLGRDSGQGIPQPVQFTCPTADGSNPYAKQNPYGNSGLGFPMANCDASGTGLRYDVYFADCWDGKSLTQDLTAPTSGRNYSSTAGTKNGEQNCPAGWTHFPAMHMEVYWDIDSFKTSGVWNPASDAWPFELAQGDPLGFGLHGDYFAGWGKDTLQTLIDECYTCDGDNEVDACLDPSVINTPDEMNACNVPSPVDEPIWGWLENQPGCNKRQSGPQEAVQATCEEAGLSAPTTQHTDVPGWTYQGCYLDYVNYERLLTGTSASLPNPVTPEWCAGFCSGTGTADNAQKAQTTKYQWMSLEYSSQCFCGNDPQLLKTPSNIAANGLEQGMCNSVCTADQTQICGGSNGQASFYSIDSADTSSSKKEKRVSHLHRHAHAHAHDSSF</sequence>
<feature type="region of interest" description="Disordered" evidence="1">
    <location>
        <begin position="533"/>
        <end position="555"/>
    </location>
</feature>
<feature type="compositionally biased region" description="Basic residues" evidence="1">
    <location>
        <begin position="535"/>
        <end position="548"/>
    </location>
</feature>
<dbReference type="InterPro" id="IPR018535">
    <property type="entry name" value="DUF1996"/>
</dbReference>
<dbReference type="InterPro" id="IPR002889">
    <property type="entry name" value="WSC_carb-bd"/>
</dbReference>
<evidence type="ECO:0000256" key="2">
    <source>
        <dbReference type="SAM" id="SignalP"/>
    </source>
</evidence>
<proteinExistence type="predicted"/>
<reference evidence="4 5" key="1">
    <citation type="journal article" date="2020" name="Genomics">
        <title>Complete, high-quality genomes from long-read metagenomic sequencing of two wolf lichen thalli reveals enigmatic genome architecture.</title>
        <authorList>
            <person name="McKenzie S.K."/>
            <person name="Walston R.F."/>
            <person name="Allen J.L."/>
        </authorList>
    </citation>
    <scope>NUCLEOTIDE SEQUENCE [LARGE SCALE GENOMIC DNA]</scope>
    <source>
        <strain evidence="4">WasteWater2</strain>
    </source>
</reference>
<evidence type="ECO:0000256" key="1">
    <source>
        <dbReference type="SAM" id="MobiDB-lite"/>
    </source>
</evidence>
<dbReference type="PANTHER" id="PTHR43662">
    <property type="match status" value="1"/>
</dbReference>
<dbReference type="PANTHER" id="PTHR43662:SF11">
    <property type="entry name" value="WSC DOMAIN-CONTAINING PROTEIN"/>
    <property type="match status" value="1"/>
</dbReference>
<keyword evidence="5" id="KW-1185">Reference proteome</keyword>
<feature type="domain" description="WSC" evidence="3">
    <location>
        <begin position="411"/>
        <end position="526"/>
    </location>
</feature>
<comment type="caution">
    <text evidence="4">The sequence shown here is derived from an EMBL/GenBank/DDBJ whole genome shotgun (WGS) entry which is preliminary data.</text>
</comment>